<accession>A0A3G5A682</accession>
<gene>
    <name evidence="1" type="ORF">Hyperionvirus1_111</name>
</gene>
<name>A0A3G5A682_9VIRU</name>
<sequence length="192" mass="22317">MGNLRSKPKVLAPTEITPIEISKYDLLPTIIRHRFEKLVLTDSEAAESTLFVDAYTIFKSTSLVKECRGRSPEVFYPESRELKGKLFDIETTLLEPASLKIFDTLRQKKMLVVFYTENIFFWKDYNALLEESGYIAPEICMLDDIEEIVNIRRGQIFLVEDYYRPKHECINPVVFDPKRMTLILHKSTTGKA</sequence>
<proteinExistence type="predicted"/>
<reference evidence="1" key="1">
    <citation type="submission" date="2018-10" db="EMBL/GenBank/DDBJ databases">
        <title>Hidden diversity of soil giant viruses.</title>
        <authorList>
            <person name="Schulz F."/>
            <person name="Alteio L."/>
            <person name="Goudeau D."/>
            <person name="Ryan E.M."/>
            <person name="Malmstrom R.R."/>
            <person name="Blanchard J."/>
            <person name="Woyke T."/>
        </authorList>
    </citation>
    <scope>NUCLEOTIDE SEQUENCE</scope>
    <source>
        <strain evidence="1">HYV1</strain>
    </source>
</reference>
<protein>
    <submittedName>
        <fullName evidence="1">Uncharacterized protein</fullName>
    </submittedName>
</protein>
<evidence type="ECO:0000313" key="1">
    <source>
        <dbReference type="EMBL" id="AYV82532.1"/>
    </source>
</evidence>
<organism evidence="1">
    <name type="scientific">Hyperionvirus sp</name>
    <dbReference type="NCBI Taxonomy" id="2487770"/>
    <lineage>
        <taxon>Viruses</taxon>
        <taxon>Varidnaviria</taxon>
        <taxon>Bamfordvirae</taxon>
        <taxon>Nucleocytoviricota</taxon>
        <taxon>Megaviricetes</taxon>
        <taxon>Imitervirales</taxon>
        <taxon>Mimiviridae</taxon>
        <taxon>Klosneuvirinae</taxon>
    </lineage>
</organism>
<dbReference type="EMBL" id="MK072383">
    <property type="protein sequence ID" value="AYV82532.1"/>
    <property type="molecule type" value="Genomic_DNA"/>
</dbReference>